<keyword evidence="3" id="KW-0813">Transport</keyword>
<feature type="transmembrane region" description="Helical" evidence="10">
    <location>
        <begin position="221"/>
        <end position="246"/>
    </location>
</feature>
<keyword evidence="6" id="KW-0521">NADP</keyword>
<dbReference type="NCBIfam" id="NF004320">
    <property type="entry name" value="PRK05715.1-2"/>
    <property type="match status" value="1"/>
</dbReference>
<keyword evidence="7" id="KW-0618">Plastoquinone</keyword>
<keyword evidence="4 10" id="KW-0812">Transmembrane</keyword>
<dbReference type="InterPro" id="IPR001133">
    <property type="entry name" value="NADH_UbQ_OxRdtase_chain4L/K"/>
</dbReference>
<keyword evidence="9 10" id="KW-0472">Membrane</keyword>
<evidence type="ECO:0008006" key="12">
    <source>
        <dbReference type="Google" id="ProtNLM"/>
    </source>
</evidence>
<evidence type="ECO:0000256" key="9">
    <source>
        <dbReference type="ARBA" id="ARBA00023136"/>
    </source>
</evidence>
<feature type="transmembrane region" description="Helical" evidence="10">
    <location>
        <begin position="192"/>
        <end position="215"/>
    </location>
</feature>
<reference evidence="11" key="1">
    <citation type="submission" date="2021-01" db="EMBL/GenBank/DDBJ databases">
        <authorList>
            <person name="Corre E."/>
            <person name="Pelletier E."/>
            <person name="Niang G."/>
            <person name="Scheremetjew M."/>
            <person name="Finn R."/>
            <person name="Kale V."/>
            <person name="Holt S."/>
            <person name="Cochrane G."/>
            <person name="Meng A."/>
            <person name="Brown T."/>
            <person name="Cohen L."/>
        </authorList>
    </citation>
    <scope>NUCLEOTIDE SEQUENCE</scope>
    <source>
        <strain evidence="11">CCMP219</strain>
    </source>
</reference>
<accession>A0A7R9Z4E4</accession>
<protein>
    <recommendedName>
        <fullName evidence="12">NADH dehydrogenase subunit 4L</fullName>
    </recommendedName>
</protein>
<comment type="subcellular location">
    <subcellularLocation>
        <location evidence="1">Membrane</location>
        <topology evidence="1">Multi-pass membrane protein</topology>
    </subcellularLocation>
</comment>
<dbReference type="PANTHER" id="PTHR11434:SF16">
    <property type="entry name" value="NADH-UBIQUINONE OXIDOREDUCTASE CHAIN 4L"/>
    <property type="match status" value="1"/>
</dbReference>
<dbReference type="GO" id="GO:0048038">
    <property type="term" value="F:quinone binding"/>
    <property type="evidence" value="ECO:0007669"/>
    <property type="project" value="UniProtKB-KW"/>
</dbReference>
<dbReference type="Gene3D" id="1.10.287.3510">
    <property type="match status" value="1"/>
</dbReference>
<keyword evidence="5" id="KW-0874">Quinone</keyword>
<sequence length="261" mass="27616">MLQRSVTRLLARGTNSVLQALQAAAPNHAAAGSSSGVDGRFSAGHSAGSGSCFHVPTFFSTFVDRDDDSRARGASPCVAGLDFQNVMARRNTHPACMMHGPMGMANLPFATRGICGISSRHVLSGVSKPTGIAVKGLGVSLPERRCAPCNPTQTRSYLTEGEMLGAAYLSATDIMFWSGLIGAVVFRRNLIVMLLCTEIVMLACNMNFLFAAAYLNDMTGVIMSITITTIAACETAIGLALCVTYFHIRSATDVEALNLLK</sequence>
<comment type="similarity">
    <text evidence="2">Belongs to the complex I subunit 4L family.</text>
</comment>
<evidence type="ECO:0000256" key="5">
    <source>
        <dbReference type="ARBA" id="ARBA00022719"/>
    </source>
</evidence>
<evidence type="ECO:0000313" key="11">
    <source>
        <dbReference type="EMBL" id="CAD8303926.1"/>
    </source>
</evidence>
<evidence type="ECO:0000256" key="3">
    <source>
        <dbReference type="ARBA" id="ARBA00022448"/>
    </source>
</evidence>
<evidence type="ECO:0000256" key="8">
    <source>
        <dbReference type="ARBA" id="ARBA00022989"/>
    </source>
</evidence>
<evidence type="ECO:0000256" key="2">
    <source>
        <dbReference type="ARBA" id="ARBA00010519"/>
    </source>
</evidence>
<name>A0A7R9Z4E4_9CHLO</name>
<dbReference type="GO" id="GO:0016651">
    <property type="term" value="F:oxidoreductase activity, acting on NAD(P)H"/>
    <property type="evidence" value="ECO:0007669"/>
    <property type="project" value="InterPro"/>
</dbReference>
<evidence type="ECO:0000256" key="6">
    <source>
        <dbReference type="ARBA" id="ARBA00022857"/>
    </source>
</evidence>
<evidence type="ECO:0000256" key="7">
    <source>
        <dbReference type="ARBA" id="ARBA00022957"/>
    </source>
</evidence>
<keyword evidence="8 10" id="KW-1133">Transmembrane helix</keyword>
<dbReference type="InterPro" id="IPR039428">
    <property type="entry name" value="NUOK/Mnh_C1-like"/>
</dbReference>
<dbReference type="EMBL" id="HBEC01037269">
    <property type="protein sequence ID" value="CAD8303926.1"/>
    <property type="molecule type" value="Transcribed_RNA"/>
</dbReference>
<organism evidence="11">
    <name type="scientific">Chlamydomonas euryale</name>
    <dbReference type="NCBI Taxonomy" id="1486919"/>
    <lineage>
        <taxon>Eukaryota</taxon>
        <taxon>Viridiplantae</taxon>
        <taxon>Chlorophyta</taxon>
        <taxon>core chlorophytes</taxon>
        <taxon>Chlorophyceae</taxon>
        <taxon>CS clade</taxon>
        <taxon>Chlamydomonadales</taxon>
        <taxon>Chlamydomonadaceae</taxon>
        <taxon>Chlamydomonas</taxon>
    </lineage>
</organism>
<dbReference type="GO" id="GO:0042773">
    <property type="term" value="P:ATP synthesis coupled electron transport"/>
    <property type="evidence" value="ECO:0007669"/>
    <property type="project" value="InterPro"/>
</dbReference>
<proteinExistence type="inferred from homology"/>
<dbReference type="PANTHER" id="PTHR11434">
    <property type="entry name" value="NADH-UBIQUINONE OXIDOREDUCTASE SUBUNIT ND4L"/>
    <property type="match status" value="1"/>
</dbReference>
<evidence type="ECO:0000256" key="10">
    <source>
        <dbReference type="SAM" id="Phobius"/>
    </source>
</evidence>
<feature type="transmembrane region" description="Helical" evidence="10">
    <location>
        <begin position="163"/>
        <end position="185"/>
    </location>
</feature>
<evidence type="ECO:0000256" key="1">
    <source>
        <dbReference type="ARBA" id="ARBA00004141"/>
    </source>
</evidence>
<dbReference type="Pfam" id="PF00420">
    <property type="entry name" value="Oxidored_q2"/>
    <property type="match status" value="1"/>
</dbReference>
<dbReference type="GO" id="GO:0030964">
    <property type="term" value="C:NADH dehydrogenase complex"/>
    <property type="evidence" value="ECO:0007669"/>
    <property type="project" value="TreeGrafter"/>
</dbReference>
<gene>
    <name evidence="11" type="ORF">CEUR00632_LOCUS17320</name>
</gene>
<evidence type="ECO:0000256" key="4">
    <source>
        <dbReference type="ARBA" id="ARBA00022692"/>
    </source>
</evidence>
<dbReference type="AlphaFoldDB" id="A0A7R9Z4E4"/>
<dbReference type="HAMAP" id="MF_01456">
    <property type="entry name" value="NDH1_NuoK"/>
    <property type="match status" value="1"/>
</dbReference>